<gene>
    <name evidence="2" type="ORF">E0H45_34155</name>
</gene>
<dbReference type="SUPFAM" id="SSF103256">
    <property type="entry name" value="Hypothetical protein TM0160"/>
    <property type="match status" value="1"/>
</dbReference>
<organism evidence="2 3">
    <name type="scientific">Kribbella soli</name>
    <dbReference type="NCBI Taxonomy" id="1124743"/>
    <lineage>
        <taxon>Bacteria</taxon>
        <taxon>Bacillati</taxon>
        <taxon>Actinomycetota</taxon>
        <taxon>Actinomycetes</taxon>
        <taxon>Propionibacteriales</taxon>
        <taxon>Kribbellaceae</taxon>
        <taxon>Kribbella</taxon>
    </lineage>
</organism>
<dbReference type="Pfam" id="PF02577">
    <property type="entry name" value="BFN_dom"/>
    <property type="match status" value="1"/>
</dbReference>
<dbReference type="EMBL" id="SJJZ01000004">
    <property type="protein sequence ID" value="TCC04137.1"/>
    <property type="molecule type" value="Genomic_DNA"/>
</dbReference>
<dbReference type="PANTHER" id="PTHR15160">
    <property type="entry name" value="VON HIPPEL-LINDAU PROTEIN"/>
    <property type="match status" value="1"/>
</dbReference>
<name>A0A4R0H0Z7_9ACTN</name>
<dbReference type="InterPro" id="IPR036104">
    <property type="entry name" value="BFN_sf"/>
</dbReference>
<dbReference type="PANTHER" id="PTHR15160:SF1">
    <property type="entry name" value="VON HIPPEL-LINDAU DISEASE TUMOR SUPPRESSOR"/>
    <property type="match status" value="1"/>
</dbReference>
<feature type="domain" description="BFN" evidence="1">
    <location>
        <begin position="4"/>
        <end position="132"/>
    </location>
</feature>
<proteinExistence type="predicted"/>
<keyword evidence="3" id="KW-1185">Reference proteome</keyword>
<dbReference type="Proteomes" id="UP000292346">
    <property type="component" value="Unassembled WGS sequence"/>
</dbReference>
<dbReference type="AlphaFoldDB" id="A0A4R0H0Z7"/>
<reference evidence="2 3" key="1">
    <citation type="submission" date="2019-02" db="EMBL/GenBank/DDBJ databases">
        <title>Kribbella capetownensis sp. nov. and Kribbella speibonae sp. nov., isolated from soil.</title>
        <authorList>
            <person name="Curtis S.M."/>
            <person name="Norton I."/>
            <person name="Everest G.J."/>
            <person name="Meyers P.R."/>
        </authorList>
    </citation>
    <scope>NUCLEOTIDE SEQUENCE [LARGE SCALE GENOMIC DNA]</scope>
    <source>
        <strain evidence="2 3">KCTC 29219</strain>
    </source>
</reference>
<evidence type="ECO:0000313" key="3">
    <source>
        <dbReference type="Proteomes" id="UP000292346"/>
    </source>
</evidence>
<evidence type="ECO:0000313" key="2">
    <source>
        <dbReference type="EMBL" id="TCC04137.1"/>
    </source>
</evidence>
<evidence type="ECO:0000259" key="1">
    <source>
        <dbReference type="PROSITE" id="PS51658"/>
    </source>
</evidence>
<sequence>MTMMRELTLIGIRMESPNRAPVMMLRETEGYRYLPISIGSVEATAIAYEEQGLRPSRPLTHDLMRDLIEAFGVHIEAVEIVELRDAVFYAELVLANGARVSARPSDSVALAVRLGTPIRCTEEVLREAGVATPEEEQAELERFRQFLDGVAPEDFSS</sequence>
<dbReference type="GO" id="GO:0004518">
    <property type="term" value="F:nuclease activity"/>
    <property type="evidence" value="ECO:0007669"/>
    <property type="project" value="InterPro"/>
</dbReference>
<comment type="caution">
    <text evidence="2">The sequence shown here is derived from an EMBL/GenBank/DDBJ whole genome shotgun (WGS) entry which is preliminary data.</text>
</comment>
<protein>
    <submittedName>
        <fullName evidence="2">Bifunctional nuclease family protein</fullName>
    </submittedName>
</protein>
<dbReference type="InterPro" id="IPR003729">
    <property type="entry name" value="Bi_nuclease_dom"/>
</dbReference>
<dbReference type="OrthoDB" id="9788698at2"/>
<dbReference type="PROSITE" id="PS51658">
    <property type="entry name" value="BFN"/>
    <property type="match status" value="1"/>
</dbReference>
<dbReference type="Gene3D" id="3.10.690.10">
    <property type="entry name" value="Bifunctional nuclease domain"/>
    <property type="match status" value="1"/>
</dbReference>
<accession>A0A4R0H0Z7</accession>